<keyword evidence="3" id="KW-0813">Transport</keyword>
<dbReference type="InterPro" id="IPR029020">
    <property type="entry name" value="Ammonium/urea_transptr"/>
</dbReference>
<keyword evidence="6 8" id="KW-0472">Membrane</keyword>
<sequence length="443" mass="44786">MINTGKLAGWAARLVLPGLVLLLAPELVEAQDAIDSGDTAWMLTSTALVLLMTAGLAFFYGGLVPSKNVLNTMMMSFVAFGIAGVLWAVAGYSIAFGGDGALFGDLSMALLSGVGTEANGTIPHILFMGFQGTFAIITAALISGAVVGRMKFGGYIAFIAIWGLVVYAPVVHWVWSGGWLAGMGALDFAGGTVVHVNAGAAALAAAIVLKPRQDYGVRAMLPHNVPFVLLGAGLLWFGWFGFNGGSALAANGLGATGAVTTMFAPGATVVVWALLDHFTTGKTTAVGLATAIVVGLVAITPASGFVTPMGAIAIGAIAAIPSYFFIKWRTSSSLDDSLDVFGAHGIGGAVGAILTGVFAVEAIGGTAGLIEGNPGQVLTQVIAILGVLAYSFIATVVILKVIGAVSGGLRPAADLELRGMDGIAHGEEGYATGDGAVLILEDE</sequence>
<dbReference type="GO" id="GO:0008519">
    <property type="term" value="F:ammonium channel activity"/>
    <property type="evidence" value="ECO:0007669"/>
    <property type="project" value="InterPro"/>
</dbReference>
<dbReference type="EMBL" id="UINC01001272">
    <property type="protein sequence ID" value="SUZ76277.1"/>
    <property type="molecule type" value="Genomic_DNA"/>
</dbReference>
<feature type="transmembrane region" description="Helical" evidence="8">
    <location>
        <begin position="155"/>
        <end position="176"/>
    </location>
</feature>
<evidence type="ECO:0000256" key="2">
    <source>
        <dbReference type="ARBA" id="ARBA00005887"/>
    </source>
</evidence>
<dbReference type="InterPro" id="IPR001905">
    <property type="entry name" value="Ammonium_transpt"/>
</dbReference>
<dbReference type="Gene3D" id="1.10.3430.10">
    <property type="entry name" value="Ammonium transporter AmtB like domains"/>
    <property type="match status" value="1"/>
</dbReference>
<proteinExistence type="inferred from homology"/>
<feature type="transmembrane region" description="Helical" evidence="8">
    <location>
        <begin position="221"/>
        <end position="242"/>
    </location>
</feature>
<feature type="transmembrane region" description="Helical" evidence="8">
    <location>
        <begin position="248"/>
        <end position="275"/>
    </location>
</feature>
<comment type="similarity">
    <text evidence="2">Belongs to the ammonia transporter channel (TC 1.A.11.2) family.</text>
</comment>
<feature type="transmembrane region" description="Helical" evidence="8">
    <location>
        <begin position="75"/>
        <end position="95"/>
    </location>
</feature>
<comment type="subcellular location">
    <subcellularLocation>
        <location evidence="1">Membrane</location>
        <topology evidence="1">Multi-pass membrane protein</topology>
    </subcellularLocation>
</comment>
<keyword evidence="5 8" id="KW-1133">Transmembrane helix</keyword>
<dbReference type="SUPFAM" id="SSF111352">
    <property type="entry name" value="Ammonium transporter"/>
    <property type="match status" value="1"/>
</dbReference>
<dbReference type="InterPro" id="IPR018047">
    <property type="entry name" value="Ammonium_transpt_CS"/>
</dbReference>
<name>A0A381QDW9_9ZZZZ</name>
<dbReference type="Pfam" id="PF00909">
    <property type="entry name" value="Ammonium_transp"/>
    <property type="match status" value="1"/>
</dbReference>
<evidence type="ECO:0000256" key="1">
    <source>
        <dbReference type="ARBA" id="ARBA00004141"/>
    </source>
</evidence>
<feature type="transmembrane region" description="Helical" evidence="8">
    <location>
        <begin position="338"/>
        <end position="360"/>
    </location>
</feature>
<dbReference type="AlphaFoldDB" id="A0A381QDW9"/>
<evidence type="ECO:0000256" key="6">
    <source>
        <dbReference type="ARBA" id="ARBA00023136"/>
    </source>
</evidence>
<gene>
    <name evidence="10" type="ORF">METZ01_LOCUS29131</name>
</gene>
<feature type="transmembrane region" description="Helical" evidence="8">
    <location>
        <begin position="40"/>
        <end position="63"/>
    </location>
</feature>
<keyword evidence="4 8" id="KW-0812">Transmembrane</keyword>
<dbReference type="PANTHER" id="PTHR43029">
    <property type="entry name" value="AMMONIUM TRANSPORTER MEP2"/>
    <property type="match status" value="1"/>
</dbReference>
<feature type="transmembrane region" description="Helical" evidence="8">
    <location>
        <begin position="305"/>
        <end position="326"/>
    </location>
</feature>
<feature type="transmembrane region" description="Helical" evidence="8">
    <location>
        <begin position="380"/>
        <end position="402"/>
    </location>
</feature>
<evidence type="ECO:0000256" key="3">
    <source>
        <dbReference type="ARBA" id="ARBA00022448"/>
    </source>
</evidence>
<feature type="transmembrane region" description="Helical" evidence="8">
    <location>
        <begin position="188"/>
        <end position="209"/>
    </location>
</feature>
<dbReference type="GO" id="GO:0005886">
    <property type="term" value="C:plasma membrane"/>
    <property type="evidence" value="ECO:0007669"/>
    <property type="project" value="TreeGrafter"/>
</dbReference>
<dbReference type="PROSITE" id="PS01219">
    <property type="entry name" value="AMMONIUM_TRANSP"/>
    <property type="match status" value="1"/>
</dbReference>
<reference evidence="10" key="1">
    <citation type="submission" date="2018-05" db="EMBL/GenBank/DDBJ databases">
        <authorList>
            <person name="Lanie J.A."/>
            <person name="Ng W.-L."/>
            <person name="Kazmierczak K.M."/>
            <person name="Andrzejewski T.M."/>
            <person name="Davidsen T.M."/>
            <person name="Wayne K.J."/>
            <person name="Tettelin H."/>
            <person name="Glass J.I."/>
            <person name="Rusch D."/>
            <person name="Podicherti R."/>
            <person name="Tsui H.-C.T."/>
            <person name="Winkler M.E."/>
        </authorList>
    </citation>
    <scope>NUCLEOTIDE SEQUENCE</scope>
</reference>
<evidence type="ECO:0000256" key="8">
    <source>
        <dbReference type="SAM" id="Phobius"/>
    </source>
</evidence>
<feature type="transmembrane region" description="Helical" evidence="8">
    <location>
        <begin position="125"/>
        <end position="148"/>
    </location>
</feature>
<evidence type="ECO:0000313" key="10">
    <source>
        <dbReference type="EMBL" id="SUZ76277.1"/>
    </source>
</evidence>
<feature type="domain" description="Ammonium transporter AmtB-like" evidence="9">
    <location>
        <begin position="40"/>
        <end position="430"/>
    </location>
</feature>
<evidence type="ECO:0000256" key="4">
    <source>
        <dbReference type="ARBA" id="ARBA00022692"/>
    </source>
</evidence>
<protein>
    <recommendedName>
        <fullName evidence="9">Ammonium transporter AmtB-like domain-containing protein</fullName>
    </recommendedName>
</protein>
<accession>A0A381QDW9</accession>
<evidence type="ECO:0000259" key="9">
    <source>
        <dbReference type="Pfam" id="PF00909"/>
    </source>
</evidence>
<evidence type="ECO:0000256" key="5">
    <source>
        <dbReference type="ARBA" id="ARBA00022989"/>
    </source>
</evidence>
<dbReference type="PANTHER" id="PTHR43029:SF10">
    <property type="entry name" value="AMMONIUM TRANSPORTER MEP2"/>
    <property type="match status" value="1"/>
</dbReference>
<evidence type="ECO:0000256" key="7">
    <source>
        <dbReference type="ARBA" id="ARBA00023177"/>
    </source>
</evidence>
<dbReference type="NCBIfam" id="TIGR00836">
    <property type="entry name" value="amt"/>
    <property type="match status" value="1"/>
</dbReference>
<dbReference type="InterPro" id="IPR024041">
    <property type="entry name" value="NH4_transpt_AmtB-like_dom"/>
</dbReference>
<organism evidence="10">
    <name type="scientific">marine metagenome</name>
    <dbReference type="NCBI Taxonomy" id="408172"/>
    <lineage>
        <taxon>unclassified sequences</taxon>
        <taxon>metagenomes</taxon>
        <taxon>ecological metagenomes</taxon>
    </lineage>
</organism>
<keyword evidence="7" id="KW-0924">Ammonia transport</keyword>
<feature type="transmembrane region" description="Helical" evidence="8">
    <location>
        <begin position="282"/>
        <end position="299"/>
    </location>
</feature>